<evidence type="ECO:0000256" key="9">
    <source>
        <dbReference type="ARBA" id="ARBA00023212"/>
    </source>
</evidence>
<feature type="compositionally biased region" description="Polar residues" evidence="13">
    <location>
        <begin position="1042"/>
        <end position="1062"/>
    </location>
</feature>
<evidence type="ECO:0000259" key="14">
    <source>
        <dbReference type="PROSITE" id="PS50157"/>
    </source>
</evidence>
<comment type="similarity">
    <text evidence="3">Belongs to the DZIP C2H2-type zinc-finger protein family.</text>
</comment>
<dbReference type="InterPro" id="IPR013087">
    <property type="entry name" value="Znf_C2H2_type"/>
</dbReference>
<keyword evidence="7" id="KW-0862">Zinc</keyword>
<keyword evidence="8 12" id="KW-0175">Coiled coil</keyword>
<sequence length="1137" mass="128595">MAEGMNFSFGRRQEKIDWRRLASVDVDRILREMDVKTLQDNIMHVTFSNIEAELGMQAIGFDPNYIKLFRLAQLIIEYLLHSQQFLSANLEAENKTLQESLETTERVKKELDEKKEAYKKLKKECQKQKQWIAEYQLLIRAGASGSHKCPYCAKSFVSHEYVIAHLSRRHGEHTSQVNGMVISTVPPVKSVGAVTMETKPGMTEKEKNDLEEELQMIKLRLQKTERELQEEKKLTQSQRDKLTTENHNMDELRAMFDQWKAGEKAEQQREIAELKRTFVQDMNSMREERDMFSDDEDETDSPAKANRSEMSQQFMAQLEDKIGRSVSKFNLGALCSQCSARKHPQFPSSPTTIIIREVLECGFLSKIYFLGYEPHTQWFLQNLGQALVIQMQTETQQNLQKEMQKMHQKFKAREDKSKKEHREEMGQFQEMMGQYEENLQNERIEKKRMSEDYESKIGGLQRQVQELRNALDAQKVETEKVQYSFKTQPPPLLASTPPVPAPRHIEKPVQAEPPERERATSPDKSIKTGAESITLYVATNQKKSGQYRLWRQTADGSNEWSNKYALSAFIKPTGNFTYPVYVFAAGGSPHWRQYVSDKSSPPSPEYRLDYMFYCSQTFLPGTLQYHVLEAGSIPVIRSYVSRTNSVPGWRHNGLSFYAPKSTLVSDKTLTSISASFESTLTEDKEQDFEPSESESEEESPVPVVPKVEVEDVDANDSTGSYDDVREITSGLSSSEWGTTTLETGEFHPIPHNRLITTRFNHKFDEVQAGRQEIAQILDQKLSKQGLSSENPRLSSQKMEAKMAALRTERQARSKKIKNFAAVRQRCVEELEEIVKKTYRSGTSTGKPGSSVPAGPGPDYRSHKDKPPTFKSTATAVRTSTSLQQGRKSPASRGTLVSTGSTSGGDMTVSVTSVTDGSFSGTSVVTERTLSESEEEVSVTEGSQEEEEEDQEEDEEESNWDSEEEAVKPPTQPTHKVAVHIPSQQDEESDSDIEEVRQLAPVKTIPRAAPRGEKVRELTETLERSLNFGSAVKKPAGGVSLHFQGNGNDNSEPPRATAQQSSGRKNDDDFDSDLSISSLEEKTPGRGTFDSGRRNLQPPGGSQSTGRQSPVLEFRRPQPQSTRIQAFTHDDFSDIEDD</sequence>
<feature type="compositionally biased region" description="Polar residues" evidence="13">
    <location>
        <begin position="869"/>
        <end position="886"/>
    </location>
</feature>
<accession>A0A3M6V4Y3</accession>
<evidence type="ECO:0000256" key="8">
    <source>
        <dbReference type="ARBA" id="ARBA00023054"/>
    </source>
</evidence>
<feature type="coiled-coil region" evidence="12">
    <location>
        <begin position="87"/>
        <end position="131"/>
    </location>
</feature>
<reference evidence="15 16" key="1">
    <citation type="journal article" date="2018" name="Sci. Rep.">
        <title>Comparative analysis of the Pocillopora damicornis genome highlights role of immune system in coral evolution.</title>
        <authorList>
            <person name="Cunning R."/>
            <person name="Bay R.A."/>
            <person name="Gillette P."/>
            <person name="Baker A.C."/>
            <person name="Traylor-Knowles N."/>
        </authorList>
    </citation>
    <scope>NUCLEOTIDE SEQUENCE [LARGE SCALE GENOMIC DNA]</scope>
    <source>
        <strain evidence="15">RSMAS</strain>
        <tissue evidence="15">Whole animal</tissue>
    </source>
</reference>
<dbReference type="GO" id="GO:0008270">
    <property type="term" value="F:zinc ion binding"/>
    <property type="evidence" value="ECO:0007669"/>
    <property type="project" value="UniProtKB-KW"/>
</dbReference>
<feature type="compositionally biased region" description="Acidic residues" evidence="13">
    <location>
        <begin position="931"/>
        <end position="963"/>
    </location>
</feature>
<feature type="region of interest" description="Disordered" evidence="13">
    <location>
        <begin position="483"/>
        <end position="526"/>
    </location>
</feature>
<keyword evidence="4" id="KW-0963">Cytoplasm</keyword>
<evidence type="ECO:0000256" key="4">
    <source>
        <dbReference type="ARBA" id="ARBA00022490"/>
    </source>
</evidence>
<evidence type="ECO:0000256" key="3">
    <source>
        <dbReference type="ARBA" id="ARBA00009131"/>
    </source>
</evidence>
<evidence type="ECO:0000256" key="2">
    <source>
        <dbReference type="ARBA" id="ARBA00004120"/>
    </source>
</evidence>
<dbReference type="Pfam" id="PF13815">
    <property type="entry name" value="Dzip-like_N"/>
    <property type="match status" value="1"/>
</dbReference>
<dbReference type="GO" id="GO:0005814">
    <property type="term" value="C:centriole"/>
    <property type="evidence" value="ECO:0007669"/>
    <property type="project" value="UniProtKB-SubCell"/>
</dbReference>
<dbReference type="PANTHER" id="PTHR21502:SF3">
    <property type="entry name" value="CILIUM ASSEMBLY PROTEIN DZIP1L"/>
    <property type="match status" value="1"/>
</dbReference>
<evidence type="ECO:0000256" key="7">
    <source>
        <dbReference type="ARBA" id="ARBA00022833"/>
    </source>
</evidence>
<dbReference type="GO" id="GO:0005737">
    <property type="term" value="C:cytoplasm"/>
    <property type="evidence" value="ECO:0007669"/>
    <property type="project" value="TreeGrafter"/>
</dbReference>
<feature type="region of interest" description="Disordered" evidence="13">
    <location>
        <begin position="287"/>
        <end position="308"/>
    </location>
</feature>
<feature type="region of interest" description="Disordered" evidence="13">
    <location>
        <begin position="679"/>
        <end position="707"/>
    </location>
</feature>
<gene>
    <name evidence="15" type="ORF">pdam_00003455</name>
</gene>
<evidence type="ECO:0000256" key="5">
    <source>
        <dbReference type="ARBA" id="ARBA00022723"/>
    </source>
</evidence>
<feature type="compositionally biased region" description="Low complexity" evidence="13">
    <location>
        <begin position="891"/>
        <end position="904"/>
    </location>
</feature>
<evidence type="ECO:0000256" key="10">
    <source>
        <dbReference type="ARBA" id="ARBA00023273"/>
    </source>
</evidence>
<organism evidence="15 16">
    <name type="scientific">Pocillopora damicornis</name>
    <name type="common">Cauliflower coral</name>
    <name type="synonym">Millepora damicornis</name>
    <dbReference type="NCBI Taxonomy" id="46731"/>
    <lineage>
        <taxon>Eukaryota</taxon>
        <taxon>Metazoa</taxon>
        <taxon>Cnidaria</taxon>
        <taxon>Anthozoa</taxon>
        <taxon>Hexacorallia</taxon>
        <taxon>Scleractinia</taxon>
        <taxon>Astrocoeniina</taxon>
        <taxon>Pocilloporidae</taxon>
        <taxon>Pocillopora</taxon>
    </lineage>
</organism>
<dbReference type="GO" id="GO:0036064">
    <property type="term" value="C:ciliary basal body"/>
    <property type="evidence" value="ECO:0007669"/>
    <property type="project" value="TreeGrafter"/>
</dbReference>
<dbReference type="AlphaFoldDB" id="A0A3M6V4Y3"/>
<feature type="compositionally biased region" description="Polar residues" evidence="13">
    <location>
        <begin position="908"/>
        <end position="920"/>
    </location>
</feature>
<dbReference type="PROSITE" id="PS50157">
    <property type="entry name" value="ZINC_FINGER_C2H2_2"/>
    <property type="match status" value="1"/>
</dbReference>
<feature type="compositionally biased region" description="Pro residues" evidence="13">
    <location>
        <begin position="488"/>
        <end position="501"/>
    </location>
</feature>
<evidence type="ECO:0000256" key="1">
    <source>
        <dbReference type="ARBA" id="ARBA00004114"/>
    </source>
</evidence>
<evidence type="ECO:0000256" key="12">
    <source>
        <dbReference type="SAM" id="Coils"/>
    </source>
</evidence>
<keyword evidence="16" id="KW-1185">Reference proteome</keyword>
<feature type="compositionally biased region" description="Acidic residues" evidence="13">
    <location>
        <begin position="684"/>
        <end position="699"/>
    </location>
</feature>
<keyword evidence="9" id="KW-0206">Cytoskeleton</keyword>
<dbReference type="InterPro" id="IPR058883">
    <property type="entry name" value="DZIP1_dom"/>
</dbReference>
<feature type="region of interest" description="Disordered" evidence="13">
    <location>
        <begin position="837"/>
        <end position="1015"/>
    </location>
</feature>
<keyword evidence="5" id="KW-0479">Metal-binding</keyword>
<proteinExistence type="inferred from homology"/>
<dbReference type="PROSITE" id="PS00028">
    <property type="entry name" value="ZINC_FINGER_C2H2_1"/>
    <property type="match status" value="1"/>
</dbReference>
<evidence type="ECO:0000313" key="15">
    <source>
        <dbReference type="EMBL" id="RMX60937.1"/>
    </source>
</evidence>
<protein>
    <recommendedName>
        <fullName evidence="14">C2H2-type domain-containing protein</fullName>
    </recommendedName>
</protein>
<evidence type="ECO:0000256" key="6">
    <source>
        <dbReference type="ARBA" id="ARBA00022771"/>
    </source>
</evidence>
<name>A0A3M6V4Y3_POCDA</name>
<dbReference type="InterPro" id="IPR032714">
    <property type="entry name" value="DZIP1_N"/>
</dbReference>
<dbReference type="Proteomes" id="UP000275408">
    <property type="component" value="Unassembled WGS sequence"/>
</dbReference>
<keyword evidence="10" id="KW-0966">Cell projection</keyword>
<dbReference type="PANTHER" id="PTHR21502">
    <property type="entry name" value="ZINC FINGER PROTEIN DZIP1"/>
    <property type="match status" value="1"/>
</dbReference>
<evidence type="ECO:0000313" key="16">
    <source>
        <dbReference type="Proteomes" id="UP000275408"/>
    </source>
</evidence>
<dbReference type="GO" id="GO:0060271">
    <property type="term" value="P:cilium assembly"/>
    <property type="evidence" value="ECO:0007669"/>
    <property type="project" value="TreeGrafter"/>
</dbReference>
<feature type="coiled-coil region" evidence="12">
    <location>
        <begin position="389"/>
        <end position="477"/>
    </location>
</feature>
<dbReference type="OrthoDB" id="515971at2759"/>
<comment type="subcellular location">
    <subcellularLocation>
        <location evidence="2">Cytoplasm</location>
        <location evidence="2">Cytoskeleton</location>
        <location evidence="2">Cilium basal body</location>
    </subcellularLocation>
    <subcellularLocation>
        <location evidence="1">Cytoplasm</location>
        <location evidence="1">Cytoskeleton</location>
        <location evidence="1">Microtubule organizing center</location>
        <location evidence="1">Centrosome</location>
        <location evidence="1">Centriole</location>
    </subcellularLocation>
</comment>
<feature type="compositionally biased region" description="Basic and acidic residues" evidence="13">
    <location>
        <begin position="503"/>
        <end position="526"/>
    </location>
</feature>
<feature type="domain" description="C2H2-type" evidence="14">
    <location>
        <begin position="147"/>
        <end position="178"/>
    </location>
</feature>
<feature type="coiled-coil region" evidence="12">
    <location>
        <begin position="207"/>
        <end position="245"/>
    </location>
</feature>
<dbReference type="InterPro" id="IPR051241">
    <property type="entry name" value="DZIP_RILPL"/>
</dbReference>
<dbReference type="EMBL" id="RCHS01000098">
    <property type="protein sequence ID" value="RMX60937.1"/>
    <property type="molecule type" value="Genomic_DNA"/>
</dbReference>
<keyword evidence="6 11" id="KW-0863">Zinc-finger</keyword>
<evidence type="ECO:0000256" key="11">
    <source>
        <dbReference type="PROSITE-ProRule" id="PRU00042"/>
    </source>
</evidence>
<feature type="region of interest" description="Disordered" evidence="13">
    <location>
        <begin position="1027"/>
        <end position="1137"/>
    </location>
</feature>
<comment type="caution">
    <text evidence="15">The sequence shown here is derived from an EMBL/GenBank/DDBJ whole genome shotgun (WGS) entry which is preliminary data.</text>
</comment>
<dbReference type="Pfam" id="PF25977">
    <property type="entry name" value="DZIP1"/>
    <property type="match status" value="1"/>
</dbReference>
<evidence type="ECO:0000256" key="13">
    <source>
        <dbReference type="SAM" id="MobiDB-lite"/>
    </source>
</evidence>